<feature type="transmembrane region" description="Helical" evidence="2">
    <location>
        <begin position="185"/>
        <end position="206"/>
    </location>
</feature>
<keyword evidence="2" id="KW-0812">Transmembrane</keyword>
<dbReference type="PANTHER" id="PTHR36414">
    <property type="entry name" value="PROTEIN SUR7"/>
    <property type="match status" value="1"/>
</dbReference>
<dbReference type="Proteomes" id="UP001152885">
    <property type="component" value="Unassembled WGS sequence"/>
</dbReference>
<feature type="transmembrane region" description="Helical" evidence="2">
    <location>
        <begin position="108"/>
        <end position="134"/>
    </location>
</feature>
<reference evidence="3" key="1">
    <citation type="submission" date="2022-12" db="EMBL/GenBank/DDBJ databases">
        <authorList>
            <person name="Brejova B."/>
        </authorList>
    </citation>
    <scope>NUCLEOTIDE SEQUENCE</scope>
</reference>
<evidence type="ECO:0008006" key="5">
    <source>
        <dbReference type="Google" id="ProtNLM"/>
    </source>
</evidence>
<keyword evidence="4" id="KW-1185">Reference proteome</keyword>
<keyword evidence="2" id="KW-1133">Transmembrane helix</keyword>
<feature type="transmembrane region" description="Helical" evidence="2">
    <location>
        <begin position="141"/>
        <end position="165"/>
    </location>
</feature>
<dbReference type="GO" id="GO:0031505">
    <property type="term" value="P:fungal-type cell wall organization"/>
    <property type="evidence" value="ECO:0007669"/>
    <property type="project" value="TreeGrafter"/>
</dbReference>
<dbReference type="GO" id="GO:0030866">
    <property type="term" value="P:cortical actin cytoskeleton organization"/>
    <property type="evidence" value="ECO:0007669"/>
    <property type="project" value="TreeGrafter"/>
</dbReference>
<organism evidence="3 4">
    <name type="scientific">Candida verbasci</name>
    <dbReference type="NCBI Taxonomy" id="1227364"/>
    <lineage>
        <taxon>Eukaryota</taxon>
        <taxon>Fungi</taxon>
        <taxon>Dikarya</taxon>
        <taxon>Ascomycota</taxon>
        <taxon>Saccharomycotina</taxon>
        <taxon>Pichiomycetes</taxon>
        <taxon>Debaryomycetaceae</taxon>
        <taxon>Candida/Lodderomyces clade</taxon>
        <taxon>Candida</taxon>
    </lineage>
</organism>
<evidence type="ECO:0000313" key="4">
    <source>
        <dbReference type="Proteomes" id="UP001152885"/>
    </source>
</evidence>
<dbReference type="AlphaFoldDB" id="A0A9W4U280"/>
<feature type="region of interest" description="Disordered" evidence="1">
    <location>
        <begin position="220"/>
        <end position="257"/>
    </location>
</feature>
<name>A0A9W4U280_9ASCO</name>
<dbReference type="GO" id="GO:0006897">
    <property type="term" value="P:endocytosis"/>
    <property type="evidence" value="ECO:0007669"/>
    <property type="project" value="TreeGrafter"/>
</dbReference>
<accession>A0A9W4U280</accession>
<dbReference type="PANTHER" id="PTHR36414:SF1">
    <property type="entry name" value="PROTEIN SUR7"/>
    <property type="match status" value="1"/>
</dbReference>
<gene>
    <name evidence="3" type="ORF">CANVERA_P5162</name>
</gene>
<evidence type="ECO:0000313" key="3">
    <source>
        <dbReference type="EMBL" id="CAI5760654.1"/>
    </source>
</evidence>
<evidence type="ECO:0000256" key="2">
    <source>
        <dbReference type="SAM" id="Phobius"/>
    </source>
</evidence>
<dbReference type="InterPro" id="IPR009571">
    <property type="entry name" value="SUR7/Rim9-like_fungi"/>
</dbReference>
<dbReference type="GO" id="GO:0032185">
    <property type="term" value="P:septin cytoskeleton organization"/>
    <property type="evidence" value="ECO:0007669"/>
    <property type="project" value="TreeGrafter"/>
</dbReference>
<comment type="caution">
    <text evidence="3">The sequence shown here is derived from an EMBL/GenBank/DDBJ whole genome shotgun (WGS) entry which is preliminary data.</text>
</comment>
<sequence>MKFYNTFINLFFLAGTILLLIFTVLSGSSNHFPLNRFYWLEADTSDIPNAPADRSAWTFWGVCDKDDYSNCLTGPAYPISPEDNFNATSNVPLKFLNQQNTFYYLSRFSFAFCLIALAFTGISFIIGILSFCFLVIDKIVIFLISIGLLFLTAFCSCQTAVIVLAKQAFNDADRYAHVGAKSMGIMWASFVCLVICWLLVFSSNIAQSYRKHMNRVNQEKGYNQQQQGYPENDQSSFTRSQPVVKDETPANNNTGGIRFFKIKRNQKVSDEESE</sequence>
<dbReference type="OrthoDB" id="5419460at2759"/>
<dbReference type="EMBL" id="CANTUO010000007">
    <property type="protein sequence ID" value="CAI5760654.1"/>
    <property type="molecule type" value="Genomic_DNA"/>
</dbReference>
<dbReference type="Pfam" id="PF06687">
    <property type="entry name" value="SUR7"/>
    <property type="match status" value="1"/>
</dbReference>
<dbReference type="GO" id="GO:0045121">
    <property type="term" value="C:membrane raft"/>
    <property type="evidence" value="ECO:0007669"/>
    <property type="project" value="TreeGrafter"/>
</dbReference>
<protein>
    <recommendedName>
        <fullName evidence="5">SUR7 family protein FMP45</fullName>
    </recommendedName>
</protein>
<evidence type="ECO:0000256" key="1">
    <source>
        <dbReference type="SAM" id="MobiDB-lite"/>
    </source>
</evidence>
<feature type="compositionally biased region" description="Polar residues" evidence="1">
    <location>
        <begin position="220"/>
        <end position="241"/>
    </location>
</feature>
<proteinExistence type="predicted"/>
<dbReference type="GO" id="GO:0005938">
    <property type="term" value="C:cell cortex"/>
    <property type="evidence" value="ECO:0007669"/>
    <property type="project" value="TreeGrafter"/>
</dbReference>
<dbReference type="GO" id="GO:0005886">
    <property type="term" value="C:plasma membrane"/>
    <property type="evidence" value="ECO:0007669"/>
    <property type="project" value="InterPro"/>
</dbReference>
<keyword evidence="2" id="KW-0472">Membrane</keyword>
<dbReference type="Gene3D" id="1.20.140.150">
    <property type="match status" value="1"/>
</dbReference>